<proteinExistence type="predicted"/>
<dbReference type="EMBL" id="CABIKO010000747">
    <property type="protein sequence ID" value="VVA39155.1"/>
    <property type="molecule type" value="Genomic_DNA"/>
</dbReference>
<dbReference type="GO" id="GO:0003676">
    <property type="term" value="F:nucleic acid binding"/>
    <property type="evidence" value="ECO:0007669"/>
    <property type="project" value="InterPro"/>
</dbReference>
<feature type="domain" description="RNase H type-1" evidence="1">
    <location>
        <begin position="34"/>
        <end position="91"/>
    </location>
</feature>
<evidence type="ECO:0000259" key="1">
    <source>
        <dbReference type="Pfam" id="PF13456"/>
    </source>
</evidence>
<dbReference type="GO" id="GO:0004523">
    <property type="term" value="F:RNA-DNA hybrid ribonuclease activity"/>
    <property type="evidence" value="ECO:0007669"/>
    <property type="project" value="InterPro"/>
</dbReference>
<reference evidence="3" key="1">
    <citation type="journal article" date="2020" name="Plant J.">
        <title>Transposons played a major role in the diversification between the closely related almond and peach genomes: results from the almond genome sequence.</title>
        <authorList>
            <person name="Alioto T."/>
            <person name="Alexiou K.G."/>
            <person name="Bardil A."/>
            <person name="Barteri F."/>
            <person name="Castanera R."/>
            <person name="Cruz F."/>
            <person name="Dhingra A."/>
            <person name="Duval H."/>
            <person name="Fernandez I Marti A."/>
            <person name="Frias L."/>
            <person name="Galan B."/>
            <person name="Garcia J.L."/>
            <person name="Howad W."/>
            <person name="Gomez-Garrido J."/>
            <person name="Gut M."/>
            <person name="Julca I."/>
            <person name="Morata J."/>
            <person name="Puigdomenech P."/>
            <person name="Ribeca P."/>
            <person name="Rubio Cabetas M.J."/>
            <person name="Vlasova A."/>
            <person name="Wirthensohn M."/>
            <person name="Garcia-Mas J."/>
            <person name="Gabaldon T."/>
            <person name="Casacuberta J.M."/>
            <person name="Arus P."/>
        </authorList>
    </citation>
    <scope>NUCLEOTIDE SEQUENCE [LARGE SCALE GENOMIC DNA]</scope>
    <source>
        <strain evidence="3">cv. Texas</strain>
    </source>
</reference>
<evidence type="ECO:0000313" key="2">
    <source>
        <dbReference type="EMBL" id="VVA39155.1"/>
    </source>
</evidence>
<sequence length="150" mass="16427">MDNPLSIQASFALGLPECGLPLVLLTDLCLKLSLSWIGVVIKDHTGSLLDGSAHCFQSSPVVQAQCHAIRSGLELVHVRAFTNVIVETDSKLHSPLSGGHGLLKMRTMQLTGWLCKQEGGSALRLGSFDRQSPWSSYFHMVYLAHRTVRM</sequence>
<evidence type="ECO:0000313" key="3">
    <source>
        <dbReference type="Proteomes" id="UP000327085"/>
    </source>
</evidence>
<organism evidence="2 3">
    <name type="scientific">Prunus dulcis</name>
    <name type="common">Almond</name>
    <name type="synonym">Amygdalus dulcis</name>
    <dbReference type="NCBI Taxonomy" id="3755"/>
    <lineage>
        <taxon>Eukaryota</taxon>
        <taxon>Viridiplantae</taxon>
        <taxon>Streptophyta</taxon>
        <taxon>Embryophyta</taxon>
        <taxon>Tracheophyta</taxon>
        <taxon>Spermatophyta</taxon>
        <taxon>Magnoliopsida</taxon>
        <taxon>eudicotyledons</taxon>
        <taxon>Gunneridae</taxon>
        <taxon>Pentapetalae</taxon>
        <taxon>rosids</taxon>
        <taxon>fabids</taxon>
        <taxon>Rosales</taxon>
        <taxon>Rosaceae</taxon>
        <taxon>Amygdaloideae</taxon>
        <taxon>Amygdaleae</taxon>
        <taxon>Prunus</taxon>
    </lineage>
</organism>
<dbReference type="Proteomes" id="UP000327085">
    <property type="component" value="Chromosome 4"/>
</dbReference>
<dbReference type="Pfam" id="PF13456">
    <property type="entry name" value="RVT_3"/>
    <property type="match status" value="1"/>
</dbReference>
<dbReference type="InParanoid" id="A0A5E4GGX9"/>
<name>A0A5E4GGX9_PRUDU</name>
<accession>A0A5E4GGX9</accession>
<dbReference type="Gramene" id="VVA39155">
    <property type="protein sequence ID" value="VVA39155"/>
    <property type="gene ID" value="Prudul26B002772"/>
</dbReference>
<dbReference type="AlphaFoldDB" id="A0A5E4GGX9"/>
<dbReference type="InterPro" id="IPR002156">
    <property type="entry name" value="RNaseH_domain"/>
</dbReference>
<gene>
    <name evidence="2" type="ORF">ALMOND_2B002772</name>
</gene>
<protein>
    <submittedName>
        <fullName evidence="2">PREDICTED: PRUPE_4G261300</fullName>
    </submittedName>
</protein>